<dbReference type="SMART" id="SM00530">
    <property type="entry name" value="HTH_XRE"/>
    <property type="match status" value="1"/>
</dbReference>
<protein>
    <submittedName>
        <fullName evidence="2">XRE family transcriptional regulator</fullName>
    </submittedName>
</protein>
<accession>A0A4P6JIJ4</accession>
<dbReference type="OrthoDB" id="166579at2"/>
<dbReference type="CDD" id="cd00093">
    <property type="entry name" value="HTH_XRE"/>
    <property type="match status" value="1"/>
</dbReference>
<dbReference type="Gene3D" id="1.10.260.40">
    <property type="entry name" value="lambda repressor-like DNA-binding domains"/>
    <property type="match status" value="1"/>
</dbReference>
<dbReference type="PROSITE" id="PS50943">
    <property type="entry name" value="HTH_CROC1"/>
    <property type="match status" value="1"/>
</dbReference>
<evidence type="ECO:0000259" key="1">
    <source>
        <dbReference type="PROSITE" id="PS50943"/>
    </source>
</evidence>
<feature type="domain" description="HTH cro/C1-type" evidence="1">
    <location>
        <begin position="30"/>
        <end position="86"/>
    </location>
</feature>
<dbReference type="Proteomes" id="UP000290365">
    <property type="component" value="Chromosome"/>
</dbReference>
<dbReference type="AlphaFoldDB" id="A0A4P6JIJ4"/>
<keyword evidence="3" id="KW-1185">Reference proteome</keyword>
<dbReference type="InterPro" id="IPR010982">
    <property type="entry name" value="Lambda_DNA-bd_dom_sf"/>
</dbReference>
<evidence type="ECO:0000313" key="2">
    <source>
        <dbReference type="EMBL" id="QBD74803.1"/>
    </source>
</evidence>
<gene>
    <name evidence="2" type="ORF">EPA93_01850</name>
</gene>
<proteinExistence type="predicted"/>
<dbReference type="GO" id="GO:0003677">
    <property type="term" value="F:DNA binding"/>
    <property type="evidence" value="ECO:0007669"/>
    <property type="project" value="InterPro"/>
</dbReference>
<name>A0A4P6JIJ4_KTERU</name>
<dbReference type="InterPro" id="IPR001387">
    <property type="entry name" value="Cro/C1-type_HTH"/>
</dbReference>
<dbReference type="EMBL" id="CP035758">
    <property type="protein sequence ID" value="QBD74803.1"/>
    <property type="molecule type" value="Genomic_DNA"/>
</dbReference>
<reference evidence="2 3" key="1">
    <citation type="submission" date="2019-01" db="EMBL/GenBank/DDBJ databases">
        <title>Ktedonosporobacter rubrisoli SCAWS-G2.</title>
        <authorList>
            <person name="Huang Y."/>
            <person name="Yan B."/>
        </authorList>
    </citation>
    <scope>NUCLEOTIDE SEQUENCE [LARGE SCALE GENOMIC DNA]</scope>
    <source>
        <strain evidence="2 3">SCAWS-G2</strain>
    </source>
</reference>
<dbReference type="Pfam" id="PF13443">
    <property type="entry name" value="HTH_26"/>
    <property type="match status" value="1"/>
</dbReference>
<sequence length="98" mass="11274">MRYRRDIHDKRCKWGHSSQAAELLMIRLKVQELARAKGLSQSKLSRKSDVDLTTLRKIYQTPTTVNVTLETLKRLARALEVPVAALIEELPGEDQEEM</sequence>
<organism evidence="2 3">
    <name type="scientific">Ktedonosporobacter rubrisoli</name>
    <dbReference type="NCBI Taxonomy" id="2509675"/>
    <lineage>
        <taxon>Bacteria</taxon>
        <taxon>Bacillati</taxon>
        <taxon>Chloroflexota</taxon>
        <taxon>Ktedonobacteria</taxon>
        <taxon>Ktedonobacterales</taxon>
        <taxon>Ktedonosporobacteraceae</taxon>
        <taxon>Ktedonosporobacter</taxon>
    </lineage>
</organism>
<evidence type="ECO:0000313" key="3">
    <source>
        <dbReference type="Proteomes" id="UP000290365"/>
    </source>
</evidence>
<dbReference type="SUPFAM" id="SSF47413">
    <property type="entry name" value="lambda repressor-like DNA-binding domains"/>
    <property type="match status" value="1"/>
</dbReference>
<dbReference type="KEGG" id="kbs:EPA93_01850"/>